<dbReference type="RefSeq" id="WP_144815142.1">
    <property type="nucleotide sequence ID" value="NZ_VLKP01000008.1"/>
</dbReference>
<evidence type="ECO:0000313" key="3">
    <source>
        <dbReference type="Proteomes" id="UP000316471"/>
    </source>
</evidence>
<keyword evidence="3" id="KW-1185">Reference proteome</keyword>
<feature type="domain" description="GmrSD restriction endonucleases N-terminal" evidence="1">
    <location>
        <begin position="19"/>
        <end position="249"/>
    </location>
</feature>
<dbReference type="InterPro" id="IPR004919">
    <property type="entry name" value="GmrSD_N"/>
</dbReference>
<evidence type="ECO:0000313" key="2">
    <source>
        <dbReference type="EMBL" id="TWI09372.1"/>
    </source>
</evidence>
<dbReference type="PANTHER" id="PTHR37292:SF2">
    <property type="entry name" value="DUF262 DOMAIN-CONTAINING PROTEIN"/>
    <property type="match status" value="1"/>
</dbReference>
<dbReference type="EMBL" id="VLKP01000008">
    <property type="protein sequence ID" value="TWI09372.1"/>
    <property type="molecule type" value="Genomic_DNA"/>
</dbReference>
<protein>
    <recommendedName>
        <fullName evidence="1">GmrSD restriction endonucleases N-terminal domain-containing protein</fullName>
    </recommendedName>
</protein>
<dbReference type="AlphaFoldDB" id="A0A562LP29"/>
<comment type="caution">
    <text evidence="2">The sequence shown here is derived from an EMBL/GenBank/DDBJ whole genome shotgun (WGS) entry which is preliminary data.</text>
</comment>
<evidence type="ECO:0000259" key="1">
    <source>
        <dbReference type="Pfam" id="PF03235"/>
    </source>
</evidence>
<dbReference type="PANTHER" id="PTHR37292">
    <property type="entry name" value="VNG6097C"/>
    <property type="match status" value="1"/>
</dbReference>
<proteinExistence type="predicted"/>
<accession>A0A562LP29</accession>
<dbReference type="Pfam" id="PF03235">
    <property type="entry name" value="GmrSD_N"/>
    <property type="match status" value="1"/>
</dbReference>
<organism evidence="2 3">
    <name type="scientific">Aerolutibacter ruishenii</name>
    <dbReference type="NCBI Taxonomy" id="686800"/>
    <lineage>
        <taxon>Bacteria</taxon>
        <taxon>Pseudomonadati</taxon>
        <taxon>Pseudomonadota</taxon>
        <taxon>Gammaproteobacteria</taxon>
        <taxon>Lysobacterales</taxon>
        <taxon>Lysobacteraceae</taxon>
        <taxon>Aerolutibacter</taxon>
    </lineage>
</organism>
<reference evidence="2 3" key="1">
    <citation type="journal article" date="2015" name="Stand. Genomic Sci.">
        <title>Genomic Encyclopedia of Bacterial and Archaeal Type Strains, Phase III: the genomes of soil and plant-associated and newly described type strains.</title>
        <authorList>
            <person name="Whitman W.B."/>
            <person name="Woyke T."/>
            <person name="Klenk H.P."/>
            <person name="Zhou Y."/>
            <person name="Lilburn T.G."/>
            <person name="Beck B.J."/>
            <person name="De Vos P."/>
            <person name="Vandamme P."/>
            <person name="Eisen J.A."/>
            <person name="Garrity G."/>
            <person name="Hugenholtz P."/>
            <person name="Kyrpides N.C."/>
        </authorList>
    </citation>
    <scope>NUCLEOTIDE SEQUENCE [LARGE SCALE GENOMIC DNA]</scope>
    <source>
        <strain evidence="2 3">CGMCC 1.10136</strain>
    </source>
</reference>
<name>A0A562LP29_9GAMM</name>
<dbReference type="Proteomes" id="UP000316471">
    <property type="component" value="Unassembled WGS sequence"/>
</dbReference>
<sequence>MRNERNTIWKIVRALNDAESNGGLWLPNIQRPFVWSEEQIEKLFDSIMREYPISTLLVWRTREKVKHRKFITDWKDSLKVSDAYVMENADAKGMVLDGQQRLQSLIIGLAGSYNGKELHFDVLSGAKASPEDIRYRFRFLPAASAQWPWVKFKDVLKDMSRGRKLAMEVAQDVCAAGPAGLSDDDAKRVQKNIARAQHEFISDENISYQLLDGVDDPDAYTTEDVVEIFIRANSGGTKLGKSDLLFSLLASEWALADEEMEELLEELNRTGYGFDRDFVLKSCLVMLGQGAKYEVTKFRKPEVREAFVKNWTELSDAIKAVRDFLHGKTFLKSDKAVPSYLGLIPLIYLRYTYPDQWNATTGREDYVLRTMLTGAFSGTPDNLIDRCVKSIDERKAFELDEIFHIIRSDGRSLEVTPETIIGTRYGKPQSHLIFNLWYRTFDYEPALEDNLPQQDHIFPQSFLNSQKELNPQTGRSRKMYWADEQHQIANLALLTAKENGFQGKSGELPETWIPKQLKDDPGFLDRHLIPKDPELWKSANFRDFIEARKALILERFKPYLQSSQTVGEDHVVEALA</sequence>
<gene>
    <name evidence="2" type="ORF">IP93_01988</name>
</gene>
<dbReference type="OrthoDB" id="6027395at2"/>